<proteinExistence type="predicted"/>
<evidence type="ECO:0000256" key="1">
    <source>
        <dbReference type="SAM" id="Phobius"/>
    </source>
</evidence>
<gene>
    <name evidence="2" type="ORF">A3A36_02380</name>
</gene>
<feature type="transmembrane region" description="Helical" evidence="1">
    <location>
        <begin position="6"/>
        <end position="27"/>
    </location>
</feature>
<keyword evidence="1" id="KW-0472">Membrane</keyword>
<dbReference type="AlphaFoldDB" id="A0A1F6EWA4"/>
<accession>A0A1F6EWA4</accession>
<dbReference type="Proteomes" id="UP000178811">
    <property type="component" value="Unassembled WGS sequence"/>
</dbReference>
<evidence type="ECO:0000313" key="3">
    <source>
        <dbReference type="Proteomes" id="UP000178811"/>
    </source>
</evidence>
<keyword evidence="1" id="KW-1133">Transmembrane helix</keyword>
<sequence>MNHTASGGYVGLLVLLITFLLVALFLWRIDLFFGGSGQKDLPPIEQDLSAIKAAENAKRMIESTYNQQPRDSGY</sequence>
<comment type="caution">
    <text evidence="2">The sequence shown here is derived from an EMBL/GenBank/DDBJ whole genome shotgun (WGS) entry which is preliminary data.</text>
</comment>
<evidence type="ECO:0000313" key="2">
    <source>
        <dbReference type="EMBL" id="OGG77899.1"/>
    </source>
</evidence>
<keyword evidence="1" id="KW-0812">Transmembrane</keyword>
<protein>
    <submittedName>
        <fullName evidence="2">Uncharacterized protein</fullName>
    </submittedName>
</protein>
<name>A0A1F6EWA4_9BACT</name>
<organism evidence="2 3">
    <name type="scientific">Candidatus Kaiserbacteria bacterium RIFCSPLOWO2_01_FULL_52_12b</name>
    <dbReference type="NCBI Taxonomy" id="1798509"/>
    <lineage>
        <taxon>Bacteria</taxon>
        <taxon>Candidatus Kaiseribacteriota</taxon>
    </lineage>
</organism>
<reference evidence="2 3" key="1">
    <citation type="journal article" date="2016" name="Nat. Commun.">
        <title>Thousands of microbial genomes shed light on interconnected biogeochemical processes in an aquifer system.</title>
        <authorList>
            <person name="Anantharaman K."/>
            <person name="Brown C.T."/>
            <person name="Hug L.A."/>
            <person name="Sharon I."/>
            <person name="Castelle C.J."/>
            <person name="Probst A.J."/>
            <person name="Thomas B.C."/>
            <person name="Singh A."/>
            <person name="Wilkins M.J."/>
            <person name="Karaoz U."/>
            <person name="Brodie E.L."/>
            <person name="Williams K.H."/>
            <person name="Hubbard S.S."/>
            <person name="Banfield J.F."/>
        </authorList>
    </citation>
    <scope>NUCLEOTIDE SEQUENCE [LARGE SCALE GENOMIC DNA]</scope>
</reference>
<dbReference type="EMBL" id="MFLW01000028">
    <property type="protein sequence ID" value="OGG77899.1"/>
    <property type="molecule type" value="Genomic_DNA"/>
</dbReference>